<accession>A0A3N6MKK1</accession>
<evidence type="ECO:0000313" key="2">
    <source>
        <dbReference type="EMBL" id="RQG96471.1"/>
    </source>
</evidence>
<dbReference type="AlphaFoldDB" id="A0A3N6MKK1"/>
<dbReference type="Proteomes" id="UP000282323">
    <property type="component" value="Unassembled WGS sequence"/>
</dbReference>
<dbReference type="SUPFAM" id="SSF51182">
    <property type="entry name" value="RmlC-like cupins"/>
    <property type="match status" value="1"/>
</dbReference>
<organism evidence="2 3">
    <name type="scientific">Natrarchaeobius chitinivorans</name>
    <dbReference type="NCBI Taxonomy" id="1679083"/>
    <lineage>
        <taxon>Archaea</taxon>
        <taxon>Methanobacteriati</taxon>
        <taxon>Methanobacteriota</taxon>
        <taxon>Stenosarchaea group</taxon>
        <taxon>Halobacteria</taxon>
        <taxon>Halobacteriales</taxon>
        <taxon>Natrialbaceae</taxon>
        <taxon>Natrarchaeobius</taxon>
    </lineage>
</organism>
<dbReference type="RefSeq" id="WP_124194541.1">
    <property type="nucleotide sequence ID" value="NZ_REGA01000003.1"/>
</dbReference>
<dbReference type="EMBL" id="REGA01000003">
    <property type="protein sequence ID" value="RQG96471.1"/>
    <property type="molecule type" value="Genomic_DNA"/>
</dbReference>
<feature type="region of interest" description="Disordered" evidence="1">
    <location>
        <begin position="22"/>
        <end position="57"/>
    </location>
</feature>
<dbReference type="NCBIfam" id="TIGR01409">
    <property type="entry name" value="TAT_signal_seq"/>
    <property type="match status" value="1"/>
</dbReference>
<dbReference type="InterPro" id="IPR014710">
    <property type="entry name" value="RmlC-like_jellyroll"/>
</dbReference>
<dbReference type="InterPro" id="IPR006311">
    <property type="entry name" value="TAT_signal"/>
</dbReference>
<sequence>MKNEINPSGRVSRRTVLKTSAVGAATVGMAAPVTGDESTDDETATTEEEENGPAVDEPDGWEMEMLAPHAPFPDELAASFRLEYADDHSGDPITVEFDDAPTCIVGKATWDENSTTGWHRHPGLALVNMIEGEIVYTWDGDCVPRTYTAGDAWIDHGHVHTADSEGGAVAYVMMVGVPAGEPATEWVEPVDC</sequence>
<dbReference type="PROSITE" id="PS51318">
    <property type="entry name" value="TAT"/>
    <property type="match status" value="1"/>
</dbReference>
<dbReference type="InterPro" id="IPR011051">
    <property type="entry name" value="RmlC_Cupin_sf"/>
</dbReference>
<dbReference type="OrthoDB" id="82049at2157"/>
<reference evidence="2 3" key="1">
    <citation type="submission" date="2018-10" db="EMBL/GenBank/DDBJ databases">
        <title>Natrarchaeobius chitinivorans gen. nov., sp. nov., and Natrarchaeobius haloalkaliphilus sp. nov., alkaliphilic, chitin-utilizing haloarchaea from hypersaline alkaline lakes.</title>
        <authorList>
            <person name="Sorokin D.Y."/>
            <person name="Elcheninov A.G."/>
            <person name="Kostrikina N.A."/>
            <person name="Bale N.J."/>
            <person name="Sinninghe Damste J.S."/>
            <person name="Khijniak T.V."/>
            <person name="Kublanov I.V."/>
            <person name="Toshchakov S.V."/>
        </authorList>
    </citation>
    <scope>NUCLEOTIDE SEQUENCE [LARGE SCALE GENOMIC DNA]</scope>
    <source>
        <strain evidence="2 3">AArcht4T</strain>
    </source>
</reference>
<evidence type="ECO:0000256" key="1">
    <source>
        <dbReference type="SAM" id="MobiDB-lite"/>
    </source>
</evidence>
<protein>
    <submittedName>
        <fullName evidence="2">Twin-arginine translocation signal domain-containing protein</fullName>
    </submittedName>
</protein>
<keyword evidence="3" id="KW-1185">Reference proteome</keyword>
<evidence type="ECO:0000313" key="3">
    <source>
        <dbReference type="Proteomes" id="UP000282323"/>
    </source>
</evidence>
<comment type="caution">
    <text evidence="2">The sequence shown here is derived from an EMBL/GenBank/DDBJ whole genome shotgun (WGS) entry which is preliminary data.</text>
</comment>
<name>A0A3N6MKK1_NATCH</name>
<proteinExistence type="predicted"/>
<gene>
    <name evidence="2" type="ORF">EA473_04955</name>
</gene>
<feature type="compositionally biased region" description="Acidic residues" evidence="1">
    <location>
        <begin position="37"/>
        <end position="57"/>
    </location>
</feature>
<dbReference type="InterPro" id="IPR019546">
    <property type="entry name" value="TAT_signal_bac_arc"/>
</dbReference>
<dbReference type="Gene3D" id="2.60.120.10">
    <property type="entry name" value="Jelly Rolls"/>
    <property type="match status" value="1"/>
</dbReference>